<dbReference type="InterPro" id="IPR013099">
    <property type="entry name" value="K_chnl_dom"/>
</dbReference>
<evidence type="ECO:0000256" key="1">
    <source>
        <dbReference type="SAM" id="Phobius"/>
    </source>
</evidence>
<reference evidence="3 4" key="1">
    <citation type="journal article" date="2019" name="Int. J. Syst. Evol. Microbiol.">
        <title>The Global Catalogue of Microorganisms (GCM) 10K type strain sequencing project: providing services to taxonomists for standard genome sequencing and annotation.</title>
        <authorList>
            <consortium name="The Broad Institute Genomics Platform"/>
            <consortium name="The Broad Institute Genome Sequencing Center for Infectious Disease"/>
            <person name="Wu L."/>
            <person name="Ma J."/>
        </authorList>
    </citation>
    <scope>NUCLEOTIDE SEQUENCE [LARGE SCALE GENOMIC DNA]</scope>
    <source>
        <strain evidence="3 4">JCM 15592</strain>
    </source>
</reference>
<comment type="caution">
    <text evidence="3">The sequence shown here is derived from an EMBL/GenBank/DDBJ whole genome shotgun (WGS) entry which is preliminary data.</text>
</comment>
<feature type="transmembrane region" description="Helical" evidence="1">
    <location>
        <begin position="97"/>
        <end position="118"/>
    </location>
</feature>
<evidence type="ECO:0000259" key="2">
    <source>
        <dbReference type="Pfam" id="PF07885"/>
    </source>
</evidence>
<dbReference type="SUPFAM" id="SSF81324">
    <property type="entry name" value="Voltage-gated potassium channels"/>
    <property type="match status" value="1"/>
</dbReference>
<sequence>MVGLAFVGPAQRPIISLVGLVILTLAIVTVRATPALTWVSGLIALPALLLELWSIRDPEHGAVFIAAHSLLAIFYFYVGYALIAYVFDDHWVTRDELFAVGAAFTVMTWAFAYVYLVVQEIYPGSFAAYEGVGERTFHELLYLSVANFTSVGLSDIAPILPLARAVGMLEQLSGVLYVAMVISRLVSMSVLRRS</sequence>
<proteinExistence type="predicted"/>
<dbReference type="EMBL" id="BAAAPO010000008">
    <property type="protein sequence ID" value="GAA1782912.1"/>
    <property type="molecule type" value="Genomic_DNA"/>
</dbReference>
<feature type="transmembrane region" description="Helical" evidence="1">
    <location>
        <begin position="139"/>
        <end position="160"/>
    </location>
</feature>
<accession>A0ABN2LCM2</accession>
<gene>
    <name evidence="3" type="ORF">GCM10009811_05450</name>
</gene>
<keyword evidence="1" id="KW-1133">Transmembrane helix</keyword>
<feature type="transmembrane region" description="Helical" evidence="1">
    <location>
        <begin position="36"/>
        <end position="55"/>
    </location>
</feature>
<evidence type="ECO:0000313" key="4">
    <source>
        <dbReference type="Proteomes" id="UP001499938"/>
    </source>
</evidence>
<dbReference type="Proteomes" id="UP001499938">
    <property type="component" value="Unassembled WGS sequence"/>
</dbReference>
<organism evidence="3 4">
    <name type="scientific">Nostocoides veronense</name>
    <dbReference type="NCBI Taxonomy" id="330836"/>
    <lineage>
        <taxon>Bacteria</taxon>
        <taxon>Bacillati</taxon>
        <taxon>Actinomycetota</taxon>
        <taxon>Actinomycetes</taxon>
        <taxon>Micrococcales</taxon>
        <taxon>Intrasporangiaceae</taxon>
        <taxon>Nostocoides</taxon>
    </lineage>
</organism>
<dbReference type="Gene3D" id="1.10.287.70">
    <property type="match status" value="1"/>
</dbReference>
<feature type="transmembrane region" description="Helical" evidence="1">
    <location>
        <begin position="12"/>
        <end position="30"/>
    </location>
</feature>
<keyword evidence="1" id="KW-0472">Membrane</keyword>
<protein>
    <submittedName>
        <fullName evidence="3">Ion channel</fullName>
    </submittedName>
</protein>
<name>A0ABN2LCM2_9MICO</name>
<feature type="transmembrane region" description="Helical" evidence="1">
    <location>
        <begin position="62"/>
        <end position="85"/>
    </location>
</feature>
<feature type="domain" description="Potassium channel" evidence="2">
    <location>
        <begin position="106"/>
        <end position="188"/>
    </location>
</feature>
<feature type="transmembrane region" description="Helical" evidence="1">
    <location>
        <begin position="172"/>
        <end position="191"/>
    </location>
</feature>
<keyword evidence="4" id="KW-1185">Reference proteome</keyword>
<dbReference type="Pfam" id="PF07885">
    <property type="entry name" value="Ion_trans_2"/>
    <property type="match status" value="1"/>
</dbReference>
<evidence type="ECO:0000313" key="3">
    <source>
        <dbReference type="EMBL" id="GAA1782912.1"/>
    </source>
</evidence>
<keyword evidence="1" id="KW-0812">Transmembrane</keyword>